<evidence type="ECO:0000256" key="1">
    <source>
        <dbReference type="SAM" id="SignalP"/>
    </source>
</evidence>
<evidence type="ECO:0008006" key="4">
    <source>
        <dbReference type="Google" id="ProtNLM"/>
    </source>
</evidence>
<gene>
    <name evidence="2" type="ORF">F4553_000960</name>
</gene>
<dbReference type="PROSITE" id="PS51257">
    <property type="entry name" value="PROKAR_LIPOPROTEIN"/>
    <property type="match status" value="1"/>
</dbReference>
<feature type="signal peptide" evidence="1">
    <location>
        <begin position="1"/>
        <end position="20"/>
    </location>
</feature>
<feature type="chain" id="PRO_5033048790" description="Lipoprotein" evidence="1">
    <location>
        <begin position="21"/>
        <end position="193"/>
    </location>
</feature>
<evidence type="ECO:0000313" key="3">
    <source>
        <dbReference type="Proteomes" id="UP000587527"/>
    </source>
</evidence>
<dbReference type="AlphaFoldDB" id="A0A841BL38"/>
<dbReference type="RefSeq" id="WP_184832508.1">
    <property type="nucleotide sequence ID" value="NZ_JACHMN010000001.1"/>
</dbReference>
<keyword evidence="1" id="KW-0732">Signal</keyword>
<sequence length="193" mass="19564">MRAVLSVFAAVVLAATGAGCARVTAVGNAAEPPAAAGDWPAGAKEAEVYAQVLRRYLSAPGENSFPAGSIAAVYVLDRAVPGAADPVAPKTGGEPIAESTQREVVAALADLHVIRFIADRATVIVKKDGCEQVKDGGILVNLGPVDGDDNDVTVGVYGYVACLGATWLTYTVHNDSGAGGWRVTGTTGPMAIS</sequence>
<evidence type="ECO:0000313" key="2">
    <source>
        <dbReference type="EMBL" id="MBB5867581.1"/>
    </source>
</evidence>
<reference evidence="2 3" key="1">
    <citation type="submission" date="2020-08" db="EMBL/GenBank/DDBJ databases">
        <title>Sequencing the genomes of 1000 actinobacteria strains.</title>
        <authorList>
            <person name="Klenk H.-P."/>
        </authorList>
    </citation>
    <scope>NUCLEOTIDE SEQUENCE [LARGE SCALE GENOMIC DNA]</scope>
    <source>
        <strain evidence="2 3">DSM 45362</strain>
    </source>
</reference>
<protein>
    <recommendedName>
        <fullName evidence="4">Lipoprotein</fullName>
    </recommendedName>
</protein>
<name>A0A841BL38_9ACTN</name>
<proteinExistence type="predicted"/>
<organism evidence="2 3">
    <name type="scientific">Allocatelliglobosispora scoriae</name>
    <dbReference type="NCBI Taxonomy" id="643052"/>
    <lineage>
        <taxon>Bacteria</taxon>
        <taxon>Bacillati</taxon>
        <taxon>Actinomycetota</taxon>
        <taxon>Actinomycetes</taxon>
        <taxon>Micromonosporales</taxon>
        <taxon>Micromonosporaceae</taxon>
        <taxon>Allocatelliglobosispora</taxon>
    </lineage>
</organism>
<keyword evidence="3" id="KW-1185">Reference proteome</keyword>
<accession>A0A841BL38</accession>
<dbReference type="EMBL" id="JACHMN010000001">
    <property type="protein sequence ID" value="MBB5867581.1"/>
    <property type="molecule type" value="Genomic_DNA"/>
</dbReference>
<dbReference type="Proteomes" id="UP000587527">
    <property type="component" value="Unassembled WGS sequence"/>
</dbReference>
<comment type="caution">
    <text evidence="2">The sequence shown here is derived from an EMBL/GenBank/DDBJ whole genome shotgun (WGS) entry which is preliminary data.</text>
</comment>